<sequence length="128" mass="14750">MYNYLIYFRPKTTLTITELKEGLSEYLKEQQPSEIKISDNCLTVTFGSYQFRLFVSSDSHVNEELLEMIDDGVTDLDDYPIDANLYGASTLRVEMGGDVDMDMDHFNDCIFILEYFESRGDNVIINEG</sequence>
<evidence type="ECO:0000313" key="1">
    <source>
        <dbReference type="EMBL" id="KZE79884.1"/>
    </source>
</evidence>
<proteinExistence type="predicted"/>
<organism evidence="1 2">
    <name type="scientific">Myroides marinus</name>
    <dbReference type="NCBI Taxonomy" id="703342"/>
    <lineage>
        <taxon>Bacteria</taxon>
        <taxon>Pseudomonadati</taxon>
        <taxon>Bacteroidota</taxon>
        <taxon>Flavobacteriia</taxon>
        <taxon>Flavobacteriales</taxon>
        <taxon>Flavobacteriaceae</taxon>
        <taxon>Myroides</taxon>
    </lineage>
</organism>
<evidence type="ECO:0000313" key="2">
    <source>
        <dbReference type="Proteomes" id="UP000076630"/>
    </source>
</evidence>
<protein>
    <submittedName>
        <fullName evidence="1">Uncharacterized protein</fullName>
    </submittedName>
</protein>
<reference evidence="1 2" key="1">
    <citation type="submission" date="2016-01" db="EMBL/GenBank/DDBJ databases">
        <title>Whole genome sequencing of Myroides marinus L41.</title>
        <authorList>
            <person name="Hong K.W."/>
        </authorList>
    </citation>
    <scope>NUCLEOTIDE SEQUENCE [LARGE SCALE GENOMIC DNA]</scope>
    <source>
        <strain evidence="1 2">L41</strain>
    </source>
</reference>
<dbReference type="AlphaFoldDB" id="A0A161S565"/>
<gene>
    <name evidence="1" type="ORF">AV926_10505</name>
</gene>
<dbReference type="EMBL" id="LQNU01000058">
    <property type="protein sequence ID" value="KZE79884.1"/>
    <property type="molecule type" value="Genomic_DNA"/>
</dbReference>
<dbReference type="Proteomes" id="UP000076630">
    <property type="component" value="Unassembled WGS sequence"/>
</dbReference>
<accession>A0A161S565</accession>
<keyword evidence="2" id="KW-1185">Reference proteome</keyword>
<dbReference type="RefSeq" id="WP_038988313.1">
    <property type="nucleotide sequence ID" value="NZ_JWJO01000091.1"/>
</dbReference>
<comment type="caution">
    <text evidence="1">The sequence shown here is derived from an EMBL/GenBank/DDBJ whole genome shotgun (WGS) entry which is preliminary data.</text>
</comment>
<name>A0A161S565_9FLAO</name>